<keyword evidence="13" id="KW-0206">Cytoskeleton</keyword>
<dbReference type="Pfam" id="PF17852">
    <property type="entry name" value="Dynein_AAA_lid"/>
    <property type="match status" value="1"/>
</dbReference>
<keyword evidence="7" id="KW-0677">Repeat</keyword>
<dbReference type="KEGG" id="dha:DEHA2F16522g"/>
<dbReference type="InterPro" id="IPR026983">
    <property type="entry name" value="DHC"/>
</dbReference>
<dbReference type="GO" id="GO:0030286">
    <property type="term" value="C:dynein complex"/>
    <property type="evidence" value="ECO:0007669"/>
    <property type="project" value="UniProtKB-KW"/>
</dbReference>
<feature type="domain" description="AAA+ ATPase" evidence="16">
    <location>
        <begin position="2809"/>
        <end position="2969"/>
    </location>
</feature>
<keyword evidence="5" id="KW-0963">Cytoplasm</keyword>
<evidence type="ECO:0000256" key="8">
    <source>
        <dbReference type="ARBA" id="ARBA00022741"/>
    </source>
</evidence>
<dbReference type="FunFam" id="1.20.140.100:FF:000002">
    <property type="entry name" value="Cytoplasmic dynein heavy chain 1"/>
    <property type="match status" value="1"/>
</dbReference>
<dbReference type="InterPro" id="IPR042222">
    <property type="entry name" value="Dynein_2_N"/>
</dbReference>
<dbReference type="FunFam" id="1.20.920.20:FF:000002">
    <property type="entry name" value="Cytoplasmic dynein 1 heavy chain"/>
    <property type="match status" value="1"/>
</dbReference>
<evidence type="ECO:0000256" key="14">
    <source>
        <dbReference type="ARBA" id="ARBA00033439"/>
    </source>
</evidence>
<dbReference type="Gene3D" id="1.10.8.710">
    <property type="match status" value="1"/>
</dbReference>
<dbReference type="FunFam" id="3.40.50.300:FF:002357">
    <property type="entry name" value="Glutathione S-transferase class-mu 26 kDa isozyme"/>
    <property type="match status" value="1"/>
</dbReference>
<dbReference type="Gene3D" id="1.10.287.2620">
    <property type="match status" value="1"/>
</dbReference>
<evidence type="ECO:0000256" key="2">
    <source>
        <dbReference type="ARBA" id="ARBA00008887"/>
    </source>
</evidence>
<dbReference type="GO" id="GO:0045505">
    <property type="term" value="F:dynein intermediate chain binding"/>
    <property type="evidence" value="ECO:0007669"/>
    <property type="project" value="InterPro"/>
</dbReference>
<gene>
    <name evidence="17" type="ordered locus">DEHA2F16522g</name>
</gene>
<dbReference type="PANTHER" id="PTHR45703">
    <property type="entry name" value="DYNEIN HEAVY CHAIN"/>
    <property type="match status" value="1"/>
</dbReference>
<dbReference type="VEuPathDB" id="FungiDB:DEHA2F16522g"/>
<dbReference type="InterPro" id="IPR024317">
    <property type="entry name" value="Dynein_heavy_chain_D4_dom"/>
</dbReference>
<sequence>MSSVSLGDLTDFIDSLLHLPSAAGIDEYLNNFLNSFTNDTIFVIKYTTEYGVTNDLNTIISLDEVNSIIIIVKLAGKLTSTSNLNVINIPTIHVGDSSSNELLENIRSIINFGISPYFNLVSSKDNTNLINNAKNKFSELSLSLQHLQQKIQIPDLLISCHPKISQLLSGEGSEDDLINDTAFLNELTNIVNSWIKQIQSITSLNHTPIDGDSISDEIQFWKSMELALLSLDRQISSPEIKTSIELLNKSKRYHITLTFQNNIGLNDKLLQTKLYNSLLKDLPIDDLLLSTNEKFNLQYFEEIINNIFNHFKRLKNLSSFPLTRAIQLIEVILNDISNKLSLILIDYNLMTIPLQDFLNIYNDLILRIFGIIDNSIKFIINLFRELLRKRQEKFFIIKINQHQFDNLKNRTKIWYDFRLKHNDLLIMLNTFLKDSTNLSHKLTNAYNNYIIPCNLLDLSLQSFKVWSNNENLYLSVYQGLESLIISQLNDYFSKCGNFNDFISVFSKFKISTAISNHLLHLINDEFKLKILSTANSEIESLINLNLNQNSRLIDTINAVIINGTHNHDTSIVAQITWNISLSNKLNSYLFILHSLLGSNWNKYSIGSEIYSKINKLIEHLDTNDLFQNWLDEVTKTEINYLPGSILKMTSPKLDIIVNFDFKLIELSEQSKQLTNLGFKVPINLLIQFQKIDKVYSFLRGLIEHINILKRILKFDLVETDFGMKFGFLIENQKSKILNMLPQIIEISWIHLSQAFDLQNISNDNTLNGSENLIEIVSLNNLTAFQNDIYIFYNQVNTLERLYDFIYHDIYSELEQCEFNFKAIHNFIKSIQSEVVKLSFDNFTEIDQLCNLINDDLSNILVKKCQRQLMLLSTEIDGTEKREKTSLFEKFDHSILLEDQSFLVSPPLEQTKQLLYVKVNQTLSVIETQPIVQLQNNGNNKFASLSSSNETLKIAVSDFIVVIDNLYKDSEKYFQKWISLQNIWELNLNSKDDLAKLLPNTKDLNCWLAATDKVIGLRLIFDNSDKYEKVGNSIYIDFTKVQSRVNLKFDIFQNDLMKKFSDFYQDRLIEQNAEFINAKIVLEGRLNFQDNFEKTINHIDQFLKFKNNLTSWQDHLSILHKGQKLLVKQRFKFPKTWTYVEQLENNFSIVSNLIDKKQRKITDNFEIIESKLISESIRLNDQINIIIKDWSKKKPIGGNLNPSLAINTLNGFEESCILLTSKSNSIRTVAVVLNISLKRIEELTGILGEAKDLKLVWSAINTLWENLNRINSTKWTDIQPRNLHLQLDELLSNSRILPSKIRQYSAFDEIQNKIKAYLRSFSFINNLKADSMKPRHWGTILNKLGFSDLSFDTLTVGDIWNLNFAVNEQIIKSVLNQANNEQIIEENLKQIRSDWSILSFEMFNYNNKSRLVRNWDALFDQCNSDINSLASMRNSPYYNNFEQEIIELEDNLNKLSVLLDTWIDVQRQWVYLDGVFSNENNDIRNILPVEFTRFANITFQFLNLLKRIYKYSLVIEVLSIPDIQSIMEKALEGLNRNRKSLTEYLEKQRELFPRFYFIGNEDLLEIIGCSTDMVRINKHLQKMFVGISYVDYDKESCLITAINSEQNEKVKLSNPVSLIKFPRINEWLKELELEVRLTLSKLTKDCITEFKISYEGFNVSDKEKLFDLIESKPAQVCLIVCQILFAENVESAIAAKTLSKCYDNCCRIIQTLTPYISSNLAVVQRLKIEHLIIEFIHQRDIITSLMNSKSHSKSLFIWNTQQLFYYDLRSDDLLTNLKVKQSNTEFMYGFEYLGIPEKLAYTPLVDKCFLSMTQALDQKLGGSPFGPAGTGKTETVKALGNNLGKMVLVFCCDESFDFQSMGRIFLGLCKVGCWGCFDEFNRLDEHNLSAVSSQIENIELGLSNSNDLIEISGKKININPETGIFVTMNPGYVGRSELPENLKKLFRSFSMEKPDLEIIVEVLLTSQSFIHSKKLASIIVPFFLEISQLSSNQSHYDFGLRALKNTLVKCGLIKRSLDDNSNNNGESFERKLIIRSIKETITPKLLKQDELILNKLQEKYFPNITYDTYDNSKFITQLQKYGSENGLVVSENFITKALQLYQIQNSHHGIMLVGDPGSGKTTIWKSVLKSMSEVESFDSLSFIIDCKVMSKDSIYGSLDLVTRDWTDGLFTSILRKIKNNLRGELSKNIWIIFDGDIDPEWVENLNSVLDDNRILTLPNGERLSLPQNLRLVFEVDNLKYTTPATISRCGMVWFDSSLVSTEMLFKKLLFELSSTPIQIMDDLIGDNEDINPMYTQLVNQIVHVIDYKDLQAVIDESEKLSHIMSFTIYRALETFFTILKSFCRRFIIYSLKNKDVPIDNLNKYIMKAVALSFIWAFAGDSPLLEREEFGKIIVHLSSFAELHGIEEKQTIDNYLDYDINLPECEWQNWNAKVQNIDLEPQHVTNPSTVIPTLDTVRHESLIYSILNEHKSLLLCGPPGSGKTMTLLEALRKSPNLDVLSLNFSKDSTPQSLMKSLEHYCYYKKTSTGAILTPKISGKWVVVFCDEINLPGFDKYGTQRVISLIRQMVEHKGFWNTKENQWVRLSNIQFVGACNSPNDPGRNKLSNRFLRHVSLIMVDYPGKSSLYQIYQMFNLAVMKCAPSLRGYTKTLTDSMIDIYLQTKQKLTSALQDHYIYSPRELTRWCKGILEALKVSEYSNLQDLVRLWYHEGLRLFYDRLVCDSDRDWTKELFRSVVSKQFPNVDIQTTLKEPVLFSSWLTGVYESNNENELRSFLTERLRVFSEEEIEVDLVLYEDLLDHSLRIDRVLRQPQGHMILVGPCTSGKTTLTKFVAWINGLKVIQLNVSKDYSLLDFDATLRQILIRCAAGERICFIIDESSILETSFVERMNTLLANAEIPGLFEGDDFNNLMNLCSDQVHTQNLLLDSNEELYDWFRRQISENLHVIFTLSEMKNANRPQVVSSPALFNRCVLSWMGDWSNISLYDIVSTLIGPVPLDMSTYVVPDLFKQSGSSKIMGFRDMIIDTLIYFHRLEVDCEATLSLTKPPGKIMSFVKEFIRIFNDKQFSLEETQRHITNGLDKLRETVLQVNDLKRKLSEKRNYLMIKDKEAKAMLSKMLTEQNEAERKQEFSVATQEELAKQEIEIERRKVNVTKDLELAEPAVLEAQRGVQNIKKQHLTEIRSMSNPPAAVKMTMESVCILIGYEVSSWRDVQLIVRRDDFISNIVAYDNESQLTSNIRKYMEKTYLSRSDYNFDAVNRASKACGPLLQWIQAQLTYSTILEKIGPLREEVHHLEHQKKKTKAQLIAIDEMIRELEESIDQYKENYSSLIREAENIKSEMKVVELRVNRSLKLIDDLTAERERWKSSINKFGYQRDRLVGNGILTAAFIVYAGAYDQKDRSTLMKEWRDRLRLSGINFDEGISVTGYLTGGDEMLRWEQCGLPNDDLNTENFTIMKRSKTPIIIDPPSKIPAILSKSYMPKKLSVTSFLNDGFVKQVENELRFGGTLLIQDAEYYDPILDSVLRHEIYRNGGRMMIKLGNQEIDFSPEFKLILHTRDSSIMLPPFVAARTSIVNFTVTTGSLENLILNTTLQDKRPDIEAKRLESVFLQSRYLVRLHELEEQLLNSLNDSTGNILDNDKVIETLEVLKAEAIDIDVKIGESNSVMKSVENERNKYYDIAKHSSAIFRIFKQMNRLNKLYHFSLEAYVSTFSFVLKGNPHEIDISSFIKELYRECYARISPSLKHLDKLVFAVAMSASYYALEIGHEFKNTFIEILKSVGVGEYIESLSIIFDSLLVSHEKNDCFTETTIDKIVSINGENESLMILSDIIKSLIMSNGDKKDSFLDALNNLASFLFTGIGPISSKYDLKDWISPIRHDGPIILASPENYDATYKVEQLAHRMNKKLLIVSMGSKEGIEIANKEIDIAAKNGFWIMIQNVQMSPNWLSYLDKRLESLSTHENFKIFMSCNLSSDIPAAMINKSKILILENEPGLKSIVNETYNSIPSEILTENTNEYKHICFLLSWFHSIIQERSRYAPMSFTKKYDINDSDFTSGLYVIKKLLTPFKDGRSNISPELVPWEELGYLVGEITYGGQVDNKSDLAYITNLANHIFSIQAFETNFNLVENSLTIKSGTQLHIPEGISTEAYKSWIKSLPDQAPLKWVGLEERVSILYREREGQQVAQYAQSIIAQI</sequence>
<feature type="coiled-coil region" evidence="15">
    <location>
        <begin position="3295"/>
        <end position="3343"/>
    </location>
</feature>
<evidence type="ECO:0000256" key="10">
    <source>
        <dbReference type="ARBA" id="ARBA00023017"/>
    </source>
</evidence>
<dbReference type="STRING" id="284592.Q6BL44"/>
<keyword evidence="8" id="KW-0547">Nucleotide-binding</keyword>
<dbReference type="RefSeq" id="XP_461077.2">
    <property type="nucleotide sequence ID" value="XM_461077.1"/>
</dbReference>
<keyword evidence="9" id="KW-0067">ATP-binding</keyword>
<keyword evidence="10" id="KW-0243">Dynein</keyword>
<dbReference type="Pfam" id="PF12780">
    <property type="entry name" value="AAA_8"/>
    <property type="match status" value="1"/>
</dbReference>
<dbReference type="OMA" id="NERQMTR"/>
<feature type="domain" description="AAA+ ATPase" evidence="16">
    <location>
        <begin position="2105"/>
        <end position="2238"/>
    </location>
</feature>
<dbReference type="InterPro" id="IPR042219">
    <property type="entry name" value="AAA_lid_11_sf"/>
</dbReference>
<dbReference type="Gene3D" id="1.10.472.130">
    <property type="match status" value="1"/>
</dbReference>
<dbReference type="InterPro" id="IPR041466">
    <property type="entry name" value="Dynein_AAA5_ext"/>
</dbReference>
<dbReference type="GeneID" id="2904102"/>
<comment type="subcellular location">
    <subcellularLocation>
        <location evidence="1">Cytoplasm</location>
        <location evidence="1">Cytoskeleton</location>
    </subcellularLocation>
</comment>
<evidence type="ECO:0000256" key="11">
    <source>
        <dbReference type="ARBA" id="ARBA00023054"/>
    </source>
</evidence>
<dbReference type="OrthoDB" id="447173at2759"/>
<dbReference type="InterPro" id="IPR042228">
    <property type="entry name" value="Dynein_linker_3"/>
</dbReference>
<dbReference type="InterPro" id="IPR035706">
    <property type="entry name" value="AAA_9"/>
</dbReference>
<dbReference type="Gene3D" id="1.10.8.1220">
    <property type="match status" value="1"/>
</dbReference>
<evidence type="ECO:0000256" key="4">
    <source>
        <dbReference type="ARBA" id="ARBA00022197"/>
    </source>
</evidence>
<dbReference type="GO" id="GO:0005874">
    <property type="term" value="C:microtubule"/>
    <property type="evidence" value="ECO:0007669"/>
    <property type="project" value="UniProtKB-KW"/>
</dbReference>
<dbReference type="InterPro" id="IPR024743">
    <property type="entry name" value="Dynein_HC_stalk"/>
</dbReference>
<dbReference type="Pfam" id="PF08385">
    <property type="entry name" value="DHC_N1"/>
    <property type="match status" value="1"/>
</dbReference>
<dbReference type="Gene3D" id="3.20.180.20">
    <property type="entry name" value="Dynein heavy chain, N-terminal domain 2"/>
    <property type="match status" value="1"/>
</dbReference>
<dbReference type="GO" id="GO:0051959">
    <property type="term" value="F:dynein light intermediate chain binding"/>
    <property type="evidence" value="ECO:0007669"/>
    <property type="project" value="InterPro"/>
</dbReference>
<evidence type="ECO:0000256" key="6">
    <source>
        <dbReference type="ARBA" id="ARBA00022701"/>
    </source>
</evidence>
<dbReference type="PANTHER" id="PTHR45703:SF36">
    <property type="entry name" value="DYNEIN HEAVY CHAIN, CYTOPLASMIC"/>
    <property type="match status" value="1"/>
</dbReference>
<evidence type="ECO:0000313" key="18">
    <source>
        <dbReference type="Proteomes" id="UP000000599"/>
    </source>
</evidence>
<dbReference type="GO" id="GO:0007097">
    <property type="term" value="P:nuclear migration"/>
    <property type="evidence" value="ECO:0007669"/>
    <property type="project" value="UniProtKB-ARBA"/>
</dbReference>
<dbReference type="EMBL" id="CR382138">
    <property type="protein sequence ID" value="CAG89459.2"/>
    <property type="molecule type" value="Genomic_DNA"/>
</dbReference>
<protein>
    <recommendedName>
        <fullName evidence="4">Dynein heavy chain, cytoplasmic</fullName>
    </recommendedName>
    <alternativeName>
        <fullName evidence="14">Dynein heavy chain, cytosolic</fullName>
    </alternativeName>
</protein>
<dbReference type="Pfam" id="PF12775">
    <property type="entry name" value="AAA_7"/>
    <property type="match status" value="1"/>
</dbReference>
<feature type="domain" description="AAA+ ATPase" evidence="16">
    <location>
        <begin position="1820"/>
        <end position="1954"/>
    </location>
</feature>
<dbReference type="Pfam" id="PF08393">
    <property type="entry name" value="DHC_N2"/>
    <property type="match status" value="1"/>
</dbReference>
<evidence type="ECO:0000256" key="5">
    <source>
        <dbReference type="ARBA" id="ARBA00022490"/>
    </source>
</evidence>
<dbReference type="Pfam" id="PF03028">
    <property type="entry name" value="Dynein_heavy"/>
    <property type="match status" value="1"/>
</dbReference>
<evidence type="ECO:0000313" key="17">
    <source>
        <dbReference type="EMBL" id="CAG89459.2"/>
    </source>
</evidence>
<keyword evidence="18" id="KW-1185">Reference proteome</keyword>
<accession>Q6BL44</accession>
<evidence type="ECO:0000256" key="3">
    <source>
        <dbReference type="ARBA" id="ARBA00011655"/>
    </source>
</evidence>
<dbReference type="Pfam" id="PF12777">
    <property type="entry name" value="MT"/>
    <property type="match status" value="1"/>
</dbReference>
<keyword evidence="6" id="KW-0493">Microtubule</keyword>
<dbReference type="Gene3D" id="1.20.140.100">
    <property type="entry name" value="Dynein heavy chain, N-terminal domain 2"/>
    <property type="match status" value="1"/>
</dbReference>
<dbReference type="Pfam" id="PF22597">
    <property type="entry name" value="DYN_lid"/>
    <property type="match status" value="1"/>
</dbReference>
<comment type="subunit">
    <text evidence="3">Consists of at least two heavy chains and a number of intermediate and light chains.</text>
</comment>
<dbReference type="InterPro" id="IPR004273">
    <property type="entry name" value="Dynein_heavy_D6_P-loop"/>
</dbReference>
<evidence type="ECO:0000256" key="12">
    <source>
        <dbReference type="ARBA" id="ARBA00023175"/>
    </source>
</evidence>
<dbReference type="CDD" id="cd00009">
    <property type="entry name" value="AAA"/>
    <property type="match status" value="1"/>
</dbReference>
<dbReference type="Gene3D" id="1.20.920.30">
    <property type="match status" value="1"/>
</dbReference>
<dbReference type="InterPro" id="IPR035699">
    <property type="entry name" value="AAA_6"/>
</dbReference>
<dbReference type="InterPro" id="IPR054354">
    <property type="entry name" value="DYNC2H1-like_lid"/>
</dbReference>
<dbReference type="Gene3D" id="1.20.920.20">
    <property type="match status" value="1"/>
</dbReference>
<evidence type="ECO:0000256" key="13">
    <source>
        <dbReference type="ARBA" id="ARBA00023212"/>
    </source>
</evidence>
<dbReference type="InterPro" id="IPR013594">
    <property type="entry name" value="Dynein_heavy_tail"/>
</dbReference>
<dbReference type="SUPFAM" id="SSF52540">
    <property type="entry name" value="P-loop containing nucleoside triphosphate hydrolases"/>
    <property type="match status" value="4"/>
</dbReference>
<reference evidence="17 18" key="1">
    <citation type="journal article" date="2004" name="Nature">
        <title>Genome evolution in yeasts.</title>
        <authorList>
            <consortium name="Genolevures"/>
            <person name="Dujon B."/>
            <person name="Sherman D."/>
            <person name="Fischer G."/>
            <person name="Durrens P."/>
            <person name="Casaregola S."/>
            <person name="Lafontaine I."/>
            <person name="de Montigny J."/>
            <person name="Marck C."/>
            <person name="Neuveglise C."/>
            <person name="Talla E."/>
            <person name="Goffard N."/>
            <person name="Frangeul L."/>
            <person name="Aigle M."/>
            <person name="Anthouard V."/>
            <person name="Babour A."/>
            <person name="Barbe V."/>
            <person name="Barnay S."/>
            <person name="Blanchin S."/>
            <person name="Beckerich J.M."/>
            <person name="Beyne E."/>
            <person name="Bleykasten C."/>
            <person name="Boisrame A."/>
            <person name="Boyer J."/>
            <person name="Cattolico L."/>
            <person name="Confanioleri F."/>
            <person name="de Daruvar A."/>
            <person name="Despons L."/>
            <person name="Fabre E."/>
            <person name="Fairhead C."/>
            <person name="Ferry-Dumazet H."/>
            <person name="Groppi A."/>
            <person name="Hantraye F."/>
            <person name="Hennequin C."/>
            <person name="Jauniaux N."/>
            <person name="Joyet P."/>
            <person name="Kachouri R."/>
            <person name="Kerrest A."/>
            <person name="Koszul R."/>
            <person name="Lemaire M."/>
            <person name="Lesur I."/>
            <person name="Ma L."/>
            <person name="Muller H."/>
            <person name="Nicaud J.M."/>
            <person name="Nikolski M."/>
            <person name="Oztas S."/>
            <person name="Ozier-Kalogeropoulos O."/>
            <person name="Pellenz S."/>
            <person name="Potier S."/>
            <person name="Richard G.F."/>
            <person name="Straub M.L."/>
            <person name="Suleau A."/>
            <person name="Swennene D."/>
            <person name="Tekaia F."/>
            <person name="Wesolowski-Louvel M."/>
            <person name="Westhof E."/>
            <person name="Wirth B."/>
            <person name="Zeniou-Meyer M."/>
            <person name="Zivanovic I."/>
            <person name="Bolotin-Fukuhara M."/>
            <person name="Thierry A."/>
            <person name="Bouchier C."/>
            <person name="Caudron B."/>
            <person name="Scarpelli C."/>
            <person name="Gaillardin C."/>
            <person name="Weissenbach J."/>
            <person name="Wincker P."/>
            <person name="Souciet J.L."/>
        </authorList>
    </citation>
    <scope>NUCLEOTIDE SEQUENCE [LARGE SCALE GENOMIC DNA]</scope>
    <source>
        <strain evidence="18">ATCC 36239 / CBS 767 / BCRC 21394 / JCM 1990 / NBRC 0083 / IGC 2968</strain>
    </source>
</reference>
<dbReference type="Proteomes" id="UP000000599">
    <property type="component" value="Chromosome F"/>
</dbReference>
<evidence type="ECO:0000256" key="9">
    <source>
        <dbReference type="ARBA" id="ARBA00022840"/>
    </source>
</evidence>
<dbReference type="InterPro" id="IPR003593">
    <property type="entry name" value="AAA+_ATPase"/>
</dbReference>
<dbReference type="SMART" id="SM00382">
    <property type="entry name" value="AAA"/>
    <property type="match status" value="4"/>
</dbReference>
<dbReference type="FunFam" id="1.10.287.2620:FF:000001">
    <property type="entry name" value="Cytoplasmic dynein heavy chain 1"/>
    <property type="match status" value="1"/>
</dbReference>
<dbReference type="GO" id="GO:0072384">
    <property type="term" value="P:organelle transport along microtubule"/>
    <property type="evidence" value="ECO:0007669"/>
    <property type="project" value="UniProtKB-ARBA"/>
</dbReference>
<dbReference type="FunFam" id="3.20.180.20:FF:000002">
    <property type="entry name" value="Cytoplasmic dynein heavy chain 1"/>
    <property type="match status" value="1"/>
</dbReference>
<dbReference type="Pfam" id="PF18198">
    <property type="entry name" value="AAA_lid_11"/>
    <property type="match status" value="1"/>
</dbReference>
<organism evidence="17 18">
    <name type="scientific">Debaryomyces hansenii (strain ATCC 36239 / CBS 767 / BCRC 21394 / JCM 1990 / NBRC 0083 / IGC 2968)</name>
    <name type="common">Yeast</name>
    <name type="synonym">Torulaspora hansenii</name>
    <dbReference type="NCBI Taxonomy" id="284592"/>
    <lineage>
        <taxon>Eukaryota</taxon>
        <taxon>Fungi</taxon>
        <taxon>Dikarya</taxon>
        <taxon>Ascomycota</taxon>
        <taxon>Saccharomycotina</taxon>
        <taxon>Pichiomycetes</taxon>
        <taxon>Debaryomycetaceae</taxon>
        <taxon>Debaryomyces</taxon>
    </lineage>
</organism>
<dbReference type="InterPro" id="IPR027417">
    <property type="entry name" value="P-loop_NTPase"/>
</dbReference>
<dbReference type="Gene3D" id="3.40.50.300">
    <property type="entry name" value="P-loop containing nucleotide triphosphate hydrolases"/>
    <property type="match status" value="5"/>
</dbReference>
<dbReference type="FunCoup" id="Q6BL44">
    <property type="interactions" value="779"/>
</dbReference>
<dbReference type="Gene3D" id="6.10.140.1060">
    <property type="match status" value="1"/>
</dbReference>
<dbReference type="Gene3D" id="1.10.8.720">
    <property type="entry name" value="Region D6 of dynein motor"/>
    <property type="match status" value="1"/>
</dbReference>
<feature type="domain" description="AAA+ ATPase" evidence="16">
    <location>
        <begin position="2467"/>
        <end position="2622"/>
    </location>
</feature>
<dbReference type="Pfam" id="PF12774">
    <property type="entry name" value="AAA_6"/>
    <property type="match status" value="1"/>
</dbReference>
<dbReference type="GO" id="GO:0005524">
    <property type="term" value="F:ATP binding"/>
    <property type="evidence" value="ECO:0007669"/>
    <property type="project" value="UniProtKB-KW"/>
</dbReference>
<dbReference type="Gene3D" id="1.20.58.1120">
    <property type="match status" value="1"/>
</dbReference>
<name>Q6BL44_DEBHA</name>
<comment type="similarity">
    <text evidence="2">Belongs to the dynein heavy chain family.</text>
</comment>
<evidence type="ECO:0000259" key="16">
    <source>
        <dbReference type="SMART" id="SM00382"/>
    </source>
</evidence>
<evidence type="ECO:0000256" key="1">
    <source>
        <dbReference type="ARBA" id="ARBA00004245"/>
    </source>
</evidence>
<evidence type="ECO:0000256" key="7">
    <source>
        <dbReference type="ARBA" id="ARBA00022737"/>
    </source>
</evidence>
<dbReference type="FunFam" id="3.40.50.300:FF:000071">
    <property type="entry name" value="Cytoplasmic dynein heavy chain 1"/>
    <property type="match status" value="1"/>
</dbReference>
<dbReference type="InterPro" id="IPR041658">
    <property type="entry name" value="AAA_lid_11"/>
</dbReference>
<evidence type="ECO:0000256" key="15">
    <source>
        <dbReference type="SAM" id="Coils"/>
    </source>
</evidence>
<dbReference type="InterPro" id="IPR013602">
    <property type="entry name" value="Dynein_heavy_linker"/>
</dbReference>
<proteinExistence type="inferred from homology"/>
<dbReference type="HOGENOM" id="CLU_000038_7_0_1"/>
<dbReference type="GO" id="GO:0008569">
    <property type="term" value="F:minus-end-directed microtubule motor activity"/>
    <property type="evidence" value="ECO:0007669"/>
    <property type="project" value="InterPro"/>
</dbReference>
<dbReference type="InterPro" id="IPR043157">
    <property type="entry name" value="Dynein_AAA1S"/>
</dbReference>
<dbReference type="Pfam" id="PF12781">
    <property type="entry name" value="AAA_9"/>
    <property type="match status" value="1"/>
</dbReference>
<dbReference type="eggNOG" id="KOG3595">
    <property type="taxonomic scope" value="Eukaryota"/>
</dbReference>
<keyword evidence="11 15" id="KW-0175">Coiled coil</keyword>
<keyword evidence="12" id="KW-0505">Motor protein</keyword>
<dbReference type="InParanoid" id="Q6BL44"/>